<dbReference type="SMART" id="SM00267">
    <property type="entry name" value="GGDEF"/>
    <property type="match status" value="1"/>
</dbReference>
<keyword evidence="3 5" id="KW-1133">Transmembrane helix</keyword>
<dbReference type="CDD" id="cd01949">
    <property type="entry name" value="GGDEF"/>
    <property type="match status" value="1"/>
</dbReference>
<feature type="transmembrane region" description="Helical" evidence="5">
    <location>
        <begin position="273"/>
        <end position="294"/>
    </location>
</feature>
<sequence length="459" mass="51009">MGTHDKSQAISLKRRINSVVSARWFAIAGALLVFVLTVSLGEAVLQAQRHEADNQRRIEMTSYAAMLRAHVERELNSLLYLNSGLGSYLVVRNNRIQSKEIGDMLAVLYKGNPHVRNFGIAVGYRLTYVYPLTGNEKAIGIDYRSLPGQWPVIQRIVASGKPALAGPLDLVQGGSGLIYRVPLFLGGNYWGLLSTVIDSDSLFKSVFKESKDGRFEHALRGRDGLGSKGDVILGNIALFARSDAVVQEIDIPGGRWAIAVAPRYDNFNHNLPYLARITVALAGGLIAWMLYALIRSRAELARLVMFDSLTGLPNRRLLTDRARVAFARQHRHPDQACAILFLDMNGFKDVNDRYGHNAGDAVLREVARRCRATVRAEDTVARWGGDEFVVLMEAVSEERVQALVARLREVLETQITLDGKRFQLGVSVGVVLHREGDASLEEIIGMADQRMYSDKLQRR</sequence>
<dbReference type="eggNOG" id="COG3452">
    <property type="taxonomic scope" value="Bacteria"/>
</dbReference>
<evidence type="ECO:0000313" key="8">
    <source>
        <dbReference type="EMBL" id="ABL00962.1"/>
    </source>
</evidence>
<dbReference type="STRING" id="338966.Ppro_3369"/>
<reference evidence="8 9" key="1">
    <citation type="submission" date="2006-10" db="EMBL/GenBank/DDBJ databases">
        <title>Complete sequence of chromosome of Pelobacter propionicus DSM 2379.</title>
        <authorList>
            <consortium name="US DOE Joint Genome Institute"/>
            <person name="Copeland A."/>
            <person name="Lucas S."/>
            <person name="Lapidus A."/>
            <person name="Barry K."/>
            <person name="Detter J.C."/>
            <person name="Glavina del Rio T."/>
            <person name="Hammon N."/>
            <person name="Israni S."/>
            <person name="Dalin E."/>
            <person name="Tice H."/>
            <person name="Pitluck S."/>
            <person name="Saunders E."/>
            <person name="Brettin T."/>
            <person name="Bruce D."/>
            <person name="Han C."/>
            <person name="Tapia R."/>
            <person name="Schmutz J."/>
            <person name="Larimer F."/>
            <person name="Land M."/>
            <person name="Hauser L."/>
            <person name="Kyrpides N."/>
            <person name="Kim E."/>
            <person name="Lovley D."/>
            <person name="Richardson P."/>
        </authorList>
    </citation>
    <scope>NUCLEOTIDE SEQUENCE [LARGE SCALE GENOMIC DNA]</scope>
    <source>
        <strain evidence="9">DSM 2379 / NBRC 103807 / OttBd1</strain>
    </source>
</reference>
<evidence type="ECO:0000256" key="3">
    <source>
        <dbReference type="ARBA" id="ARBA00022989"/>
    </source>
</evidence>
<dbReference type="GO" id="GO:0007165">
    <property type="term" value="P:signal transduction"/>
    <property type="evidence" value="ECO:0007669"/>
    <property type="project" value="UniProtKB-ARBA"/>
</dbReference>
<dbReference type="InterPro" id="IPR029787">
    <property type="entry name" value="Nucleotide_cyclase"/>
</dbReference>
<accession>A1AUE1</accession>
<dbReference type="SMART" id="SM01079">
    <property type="entry name" value="CHASE"/>
    <property type="match status" value="1"/>
</dbReference>
<feature type="domain" description="CHASE" evidence="6">
    <location>
        <begin position="126"/>
        <end position="206"/>
    </location>
</feature>
<dbReference type="AlphaFoldDB" id="A1AUE1"/>
<dbReference type="eggNOG" id="COG2199">
    <property type="taxonomic scope" value="Bacteria"/>
</dbReference>
<gene>
    <name evidence="8" type="ordered locus">Ppro_3369</name>
</gene>
<dbReference type="EMBL" id="CP000482">
    <property type="protein sequence ID" value="ABL00962.1"/>
    <property type="molecule type" value="Genomic_DNA"/>
</dbReference>
<dbReference type="OrthoDB" id="5460745at2"/>
<dbReference type="GO" id="GO:0016020">
    <property type="term" value="C:membrane"/>
    <property type="evidence" value="ECO:0007669"/>
    <property type="project" value="UniProtKB-SubCell"/>
</dbReference>
<dbReference type="InterPro" id="IPR000160">
    <property type="entry name" value="GGDEF_dom"/>
</dbReference>
<dbReference type="KEGG" id="ppd:Ppro_3369"/>
<dbReference type="Gene3D" id="3.30.70.270">
    <property type="match status" value="1"/>
</dbReference>
<evidence type="ECO:0000259" key="6">
    <source>
        <dbReference type="PROSITE" id="PS50839"/>
    </source>
</evidence>
<dbReference type="FunFam" id="3.30.70.270:FF:000001">
    <property type="entry name" value="Diguanylate cyclase domain protein"/>
    <property type="match status" value="1"/>
</dbReference>
<dbReference type="Gene3D" id="3.30.450.350">
    <property type="entry name" value="CHASE domain"/>
    <property type="match status" value="1"/>
</dbReference>
<protein>
    <submittedName>
        <fullName evidence="8">Diguanylate cyclase</fullName>
    </submittedName>
</protein>
<evidence type="ECO:0000256" key="5">
    <source>
        <dbReference type="SAM" id="Phobius"/>
    </source>
</evidence>
<dbReference type="PROSITE" id="PS50839">
    <property type="entry name" value="CHASE"/>
    <property type="match status" value="1"/>
</dbReference>
<dbReference type="PANTHER" id="PTHR46663">
    <property type="entry name" value="DIGUANYLATE CYCLASE DGCT-RELATED"/>
    <property type="match status" value="1"/>
</dbReference>
<comment type="subcellular location">
    <subcellularLocation>
        <location evidence="1">Membrane</location>
    </subcellularLocation>
</comment>
<keyword evidence="2 5" id="KW-0812">Transmembrane</keyword>
<evidence type="ECO:0000259" key="7">
    <source>
        <dbReference type="PROSITE" id="PS50887"/>
    </source>
</evidence>
<dbReference type="Pfam" id="PF03924">
    <property type="entry name" value="CHASE"/>
    <property type="match status" value="1"/>
</dbReference>
<dbReference type="InterPro" id="IPR052163">
    <property type="entry name" value="DGC-Regulatory_Protein"/>
</dbReference>
<dbReference type="InterPro" id="IPR042240">
    <property type="entry name" value="CHASE_sf"/>
</dbReference>
<dbReference type="GO" id="GO:0003824">
    <property type="term" value="F:catalytic activity"/>
    <property type="evidence" value="ECO:0007669"/>
    <property type="project" value="UniProtKB-ARBA"/>
</dbReference>
<dbReference type="RefSeq" id="WP_011737178.1">
    <property type="nucleotide sequence ID" value="NC_008609.1"/>
</dbReference>
<dbReference type="Pfam" id="PF00990">
    <property type="entry name" value="GGDEF"/>
    <property type="match status" value="1"/>
</dbReference>
<dbReference type="PROSITE" id="PS50887">
    <property type="entry name" value="GGDEF"/>
    <property type="match status" value="1"/>
</dbReference>
<dbReference type="HOGENOM" id="CLU_021245_1_1_7"/>
<dbReference type="PANTHER" id="PTHR46663:SF4">
    <property type="entry name" value="DIGUANYLATE CYCLASE DGCT-RELATED"/>
    <property type="match status" value="1"/>
</dbReference>
<organism evidence="8 9">
    <name type="scientific">Pelobacter propionicus (strain DSM 2379 / NBRC 103807 / OttBd1)</name>
    <dbReference type="NCBI Taxonomy" id="338966"/>
    <lineage>
        <taxon>Bacteria</taxon>
        <taxon>Pseudomonadati</taxon>
        <taxon>Thermodesulfobacteriota</taxon>
        <taxon>Desulfuromonadia</taxon>
        <taxon>Desulfuromonadales</taxon>
        <taxon>Desulfuromonadaceae</taxon>
        <taxon>Pelobacter</taxon>
    </lineage>
</organism>
<feature type="domain" description="GGDEF" evidence="7">
    <location>
        <begin position="335"/>
        <end position="459"/>
    </location>
</feature>
<name>A1AUE1_PELPD</name>
<evidence type="ECO:0000256" key="4">
    <source>
        <dbReference type="ARBA" id="ARBA00023136"/>
    </source>
</evidence>
<dbReference type="NCBIfam" id="TIGR00254">
    <property type="entry name" value="GGDEF"/>
    <property type="match status" value="1"/>
</dbReference>
<dbReference type="InterPro" id="IPR006189">
    <property type="entry name" value="CHASE_dom"/>
</dbReference>
<keyword evidence="4 5" id="KW-0472">Membrane</keyword>
<dbReference type="SUPFAM" id="SSF55073">
    <property type="entry name" value="Nucleotide cyclase"/>
    <property type="match status" value="1"/>
</dbReference>
<keyword evidence="9" id="KW-1185">Reference proteome</keyword>
<evidence type="ECO:0000313" key="9">
    <source>
        <dbReference type="Proteomes" id="UP000006732"/>
    </source>
</evidence>
<proteinExistence type="predicted"/>
<evidence type="ECO:0000256" key="1">
    <source>
        <dbReference type="ARBA" id="ARBA00004370"/>
    </source>
</evidence>
<dbReference type="InterPro" id="IPR043128">
    <property type="entry name" value="Rev_trsase/Diguanyl_cyclase"/>
</dbReference>
<evidence type="ECO:0000256" key="2">
    <source>
        <dbReference type="ARBA" id="ARBA00022692"/>
    </source>
</evidence>
<dbReference type="Proteomes" id="UP000006732">
    <property type="component" value="Chromosome"/>
</dbReference>